<dbReference type="EMBL" id="NMUH01002052">
    <property type="protein sequence ID" value="MQL97449.1"/>
    <property type="molecule type" value="Genomic_DNA"/>
</dbReference>
<dbReference type="AlphaFoldDB" id="A0A843W2F3"/>
<sequence>MRDRVWTAEEEGGGSRSLTGEEGEGGDVGFAPSPSQGPPWELLLKALPSLSQRANKINLQAENKKEMNGGPQACYISCKKSKEYAGQPGGEMLLGIRERRR</sequence>
<evidence type="ECO:0000313" key="2">
    <source>
        <dbReference type="EMBL" id="MQL97449.1"/>
    </source>
</evidence>
<accession>A0A843W2F3</accession>
<proteinExistence type="predicted"/>
<organism evidence="2 3">
    <name type="scientific">Colocasia esculenta</name>
    <name type="common">Wild taro</name>
    <name type="synonym">Arum esculentum</name>
    <dbReference type="NCBI Taxonomy" id="4460"/>
    <lineage>
        <taxon>Eukaryota</taxon>
        <taxon>Viridiplantae</taxon>
        <taxon>Streptophyta</taxon>
        <taxon>Embryophyta</taxon>
        <taxon>Tracheophyta</taxon>
        <taxon>Spermatophyta</taxon>
        <taxon>Magnoliopsida</taxon>
        <taxon>Liliopsida</taxon>
        <taxon>Araceae</taxon>
        <taxon>Aroideae</taxon>
        <taxon>Colocasieae</taxon>
        <taxon>Colocasia</taxon>
    </lineage>
</organism>
<reference evidence="2" key="1">
    <citation type="submission" date="2017-07" db="EMBL/GenBank/DDBJ databases">
        <title>Taro Niue Genome Assembly and Annotation.</title>
        <authorList>
            <person name="Atibalentja N."/>
            <person name="Keating K."/>
            <person name="Fields C.J."/>
        </authorList>
    </citation>
    <scope>NUCLEOTIDE SEQUENCE</scope>
    <source>
        <strain evidence="2">Niue_2</strain>
        <tissue evidence="2">Leaf</tissue>
    </source>
</reference>
<comment type="caution">
    <text evidence="2">The sequence shown here is derived from an EMBL/GenBank/DDBJ whole genome shotgun (WGS) entry which is preliminary data.</text>
</comment>
<gene>
    <name evidence="2" type="ORF">Taro_030143</name>
</gene>
<keyword evidence="3" id="KW-1185">Reference proteome</keyword>
<name>A0A843W2F3_COLES</name>
<evidence type="ECO:0000313" key="3">
    <source>
        <dbReference type="Proteomes" id="UP000652761"/>
    </source>
</evidence>
<evidence type="ECO:0000256" key="1">
    <source>
        <dbReference type="SAM" id="MobiDB-lite"/>
    </source>
</evidence>
<dbReference type="Proteomes" id="UP000652761">
    <property type="component" value="Unassembled WGS sequence"/>
</dbReference>
<feature type="region of interest" description="Disordered" evidence="1">
    <location>
        <begin position="1"/>
        <end position="37"/>
    </location>
</feature>
<protein>
    <submittedName>
        <fullName evidence="2">Uncharacterized protein</fullName>
    </submittedName>
</protein>